<feature type="region of interest" description="Disordered" evidence="2">
    <location>
        <begin position="1"/>
        <end position="51"/>
    </location>
</feature>
<proteinExistence type="inferred from homology"/>
<dbReference type="Proteomes" id="UP001162541">
    <property type="component" value="Chromosome 4"/>
</dbReference>
<protein>
    <submittedName>
        <fullName evidence="4">Uncharacterized protein</fullName>
    </submittedName>
</protein>
<feature type="compositionally biased region" description="Basic and acidic residues" evidence="2">
    <location>
        <begin position="1"/>
        <end position="39"/>
    </location>
</feature>
<reference evidence="3" key="2">
    <citation type="journal article" date="2019" name="Curr. Biol.">
        <title>Chromatin organization in early land plants reveals an ancestral association between H3K27me3, transposons, and constitutive heterochromatin.</title>
        <authorList>
            <person name="Montgomery S.A."/>
            <person name="Tanizawa Y."/>
            <person name="Galik B."/>
            <person name="Wang N."/>
            <person name="Ito T."/>
            <person name="Mochizuki T."/>
            <person name="Akimcheva S."/>
            <person name="Bowman J."/>
            <person name="Cognat V."/>
            <person name="Drouard L."/>
            <person name="Ekker H."/>
            <person name="Houng S."/>
            <person name="Kohchi T."/>
            <person name="Lin S."/>
            <person name="Liu L.D."/>
            <person name="Nakamura Y."/>
            <person name="Valeeva L.R."/>
            <person name="Shakirov E.V."/>
            <person name="Shippen D.E."/>
            <person name="Wei W."/>
            <person name="Yagura M."/>
            <person name="Yamaoka S."/>
            <person name="Yamato K.T."/>
            <person name="Liu C."/>
            <person name="Berger F."/>
        </authorList>
    </citation>
    <scope>NUCLEOTIDE SEQUENCE [LARGE SCALE GENOMIC DNA]</scope>
    <source>
        <strain evidence="3">Tak-1</strain>
    </source>
</reference>
<gene>
    <name evidence="4" type="ORF">AXG93_745s1130</name>
    <name evidence="3" type="ORF">Mp_4g00510</name>
</gene>
<reference evidence="4 5" key="1">
    <citation type="submission" date="2016-03" db="EMBL/GenBank/DDBJ databases">
        <title>Mechanisms controlling the formation of the plant cell surface in tip-growing cells are functionally conserved among land plants.</title>
        <authorList>
            <person name="Honkanen S."/>
            <person name="Jones V.A."/>
            <person name="Morieri G."/>
            <person name="Champion C."/>
            <person name="Hetherington A.J."/>
            <person name="Kelly S."/>
            <person name="Saint-Marcoux D."/>
            <person name="Proust H."/>
            <person name="Prescott H."/>
            <person name="Dolan L."/>
        </authorList>
    </citation>
    <scope>NUCLEOTIDE SEQUENCE [LARGE SCALE GENOMIC DNA]</scope>
    <source>
        <strain evidence="5">cv. Tak-1 and cv. Tak-2</strain>
        <tissue evidence="4">Whole gametophyte</tissue>
    </source>
</reference>
<evidence type="ECO:0000256" key="1">
    <source>
        <dbReference type="ARBA" id="ARBA00007753"/>
    </source>
</evidence>
<accession>A0A176VSI0</accession>
<dbReference type="PANTHER" id="PTHR28584">
    <property type="entry name" value="FAMILY WITH SEQUENCE SIMILARITY 228 MEMBER A"/>
    <property type="match status" value="1"/>
</dbReference>
<dbReference type="AlphaFoldDB" id="A0A176VSI0"/>
<evidence type="ECO:0000313" key="4">
    <source>
        <dbReference type="EMBL" id="OAE23291.1"/>
    </source>
</evidence>
<dbReference type="Proteomes" id="UP000077202">
    <property type="component" value="Unassembled WGS sequence"/>
</dbReference>
<dbReference type="InterPro" id="IPR040046">
    <property type="entry name" value="FAM228"/>
</dbReference>
<dbReference type="EMBL" id="LVLJ01002893">
    <property type="protein sequence ID" value="OAE23291.1"/>
    <property type="molecule type" value="Genomic_DNA"/>
</dbReference>
<evidence type="ECO:0000313" key="6">
    <source>
        <dbReference type="Proteomes" id="UP001162541"/>
    </source>
</evidence>
<sequence length="528" mass="61998">MKVRIKEDCEHSEKSEKSERSDNSGKNQKKADPCHKCIDDPGSEPLGEPAEDELVYERDPPLVVGKLGVVKFGDSPEEEPVESEGPSEVFLNEKYELPDPNTSRILLAEESAEPDSNGVIVATPLPFLGHFTSFDRSFRKPKPPPKVQSRWGIVKIPIRIKQDLPTRRPEPTKIIHPLESEWVTPGWVRPRVPIDPKNGRRILHHYPVTGDRKHICKLLTPSGYYQKHKGGGWICRRWTKRPYPRKLINHTEEEWQKAQVWLKKKENRNEAKFQKDFDEIWEGIEGKDNGIMKDTLHTIHKDTDMMRERKMRMWEEWDLHVFNFIQRQTGDKINDDTYRADQVSLRNTALQKKYCEAARKRNLYLDIIHEREYDPFEFRDAALKYNDKNLRDPVKHDWDKDKREKTLMGESVPERSRCREMLSMRDWPEPAFKASMAGRVTCDDELQDRVHLAAVPEKWVSRDVFWNKRFGPEFWHTSFPKGGKCCDVPKPASGLEAPPPQWRGIRIVWDVDCKKQRKLQISENNPWF</sequence>
<evidence type="ECO:0000313" key="3">
    <source>
        <dbReference type="EMBL" id="BBN07047.1"/>
    </source>
</evidence>
<dbReference type="EMBL" id="AP019869">
    <property type="protein sequence ID" value="BBN07047.1"/>
    <property type="molecule type" value="Genomic_DNA"/>
</dbReference>
<organism evidence="4 5">
    <name type="scientific">Marchantia polymorpha subsp. ruderalis</name>
    <dbReference type="NCBI Taxonomy" id="1480154"/>
    <lineage>
        <taxon>Eukaryota</taxon>
        <taxon>Viridiplantae</taxon>
        <taxon>Streptophyta</taxon>
        <taxon>Embryophyta</taxon>
        <taxon>Marchantiophyta</taxon>
        <taxon>Marchantiopsida</taxon>
        <taxon>Marchantiidae</taxon>
        <taxon>Marchantiales</taxon>
        <taxon>Marchantiaceae</taxon>
        <taxon>Marchantia</taxon>
    </lineage>
</organism>
<keyword evidence="5" id="KW-1185">Reference proteome</keyword>
<comment type="similarity">
    <text evidence="1">Belongs to the FAM228 family.</text>
</comment>
<evidence type="ECO:0000256" key="2">
    <source>
        <dbReference type="SAM" id="MobiDB-lite"/>
    </source>
</evidence>
<name>A0A176VSI0_MARPO</name>
<reference evidence="6" key="3">
    <citation type="journal article" date="2020" name="Curr. Biol.">
        <title>Chromatin organization in early land plants reveals an ancestral association between H3K27me3, transposons, and constitutive heterochromatin.</title>
        <authorList>
            <person name="Montgomery S.A."/>
            <person name="Tanizawa Y."/>
            <person name="Galik B."/>
            <person name="Wang N."/>
            <person name="Ito T."/>
            <person name="Mochizuki T."/>
            <person name="Akimcheva S."/>
            <person name="Bowman J.L."/>
            <person name="Cognat V."/>
            <person name="Marechal-Drouard L."/>
            <person name="Ekker H."/>
            <person name="Hong S.F."/>
            <person name="Kohchi T."/>
            <person name="Lin S.S."/>
            <person name="Liu L.D."/>
            <person name="Nakamura Y."/>
            <person name="Valeeva L.R."/>
            <person name="Shakirov E.V."/>
            <person name="Shippen D.E."/>
            <person name="Wei W.L."/>
            <person name="Yagura M."/>
            <person name="Yamaoka S."/>
            <person name="Yamato K.T."/>
            <person name="Liu C."/>
            <person name="Berger F."/>
        </authorList>
    </citation>
    <scope>NUCLEOTIDE SEQUENCE [LARGE SCALE GENOMIC DNA]</scope>
    <source>
        <strain evidence="6">Tak-1</strain>
    </source>
</reference>
<evidence type="ECO:0000313" key="5">
    <source>
        <dbReference type="Proteomes" id="UP000077202"/>
    </source>
</evidence>
<dbReference type="PANTHER" id="PTHR28584:SF1">
    <property type="entry name" value="PROTEIN FAM228B"/>
    <property type="match status" value="1"/>
</dbReference>